<evidence type="ECO:0000313" key="2">
    <source>
        <dbReference type="EnsemblMetazoa" id="AATE003057-PA.1"/>
    </source>
</evidence>
<feature type="compositionally biased region" description="Basic and acidic residues" evidence="1">
    <location>
        <begin position="53"/>
        <end position="63"/>
    </location>
</feature>
<reference evidence="2" key="1">
    <citation type="submission" date="2022-08" db="UniProtKB">
        <authorList>
            <consortium name="EnsemblMetazoa"/>
        </authorList>
    </citation>
    <scope>IDENTIFICATION</scope>
    <source>
        <strain evidence="2">EBRO</strain>
    </source>
</reference>
<dbReference type="VEuPathDB" id="VectorBase:AATE003057"/>
<proteinExistence type="predicted"/>
<feature type="compositionally biased region" description="Low complexity" evidence="1">
    <location>
        <begin position="77"/>
        <end position="93"/>
    </location>
</feature>
<feature type="region of interest" description="Disordered" evidence="1">
    <location>
        <begin position="42"/>
        <end position="112"/>
    </location>
</feature>
<dbReference type="EMBL" id="AXCP01009574">
    <property type="status" value="NOT_ANNOTATED_CDS"/>
    <property type="molecule type" value="Genomic_DNA"/>
</dbReference>
<sequence length="334" mass="37057">MEAVKAKKTAAPPPAVEDAAALKEVAELQALRAPLYGVNKAGGATGFPALKAPTEKPPQRCEDWSLVENTKKKKYAAKQLQKSQQQQQQPPKKTNSGKSSKKRPQNPAILLQGEKPDEIMAALKEARKEKDFDEQLRPHVEGLRNAIRSTGVVIELKMGTENLEALNKALSNAVCDKATAKSVTPQEEMCCTGVEAFYTAEEFCIDVEQRLNLTLEPSRVRMRPSRDGRQVAAFLVNLHRVEELFTKKINVGWTANIAIQRSSWKPRCRKCLEIGHIEATRKGPDRKDLCLDDEQCTRIRCITCKSDGHLIGNAACTGNAQQCVAYLLYSFSKI</sequence>
<dbReference type="EnsemblMetazoa" id="AATE003057-RA">
    <property type="protein sequence ID" value="AATE003057-PA.1"/>
    <property type="gene ID" value="AATE003057"/>
</dbReference>
<evidence type="ECO:0000256" key="1">
    <source>
        <dbReference type="SAM" id="MobiDB-lite"/>
    </source>
</evidence>
<protein>
    <submittedName>
        <fullName evidence="2">Uncharacterized protein</fullName>
    </submittedName>
</protein>
<organism evidence="2">
    <name type="scientific">Anopheles atroparvus</name>
    <name type="common">European mosquito</name>
    <dbReference type="NCBI Taxonomy" id="41427"/>
    <lineage>
        <taxon>Eukaryota</taxon>
        <taxon>Metazoa</taxon>
        <taxon>Ecdysozoa</taxon>
        <taxon>Arthropoda</taxon>
        <taxon>Hexapoda</taxon>
        <taxon>Insecta</taxon>
        <taxon>Pterygota</taxon>
        <taxon>Neoptera</taxon>
        <taxon>Endopterygota</taxon>
        <taxon>Diptera</taxon>
        <taxon>Nematocera</taxon>
        <taxon>Culicoidea</taxon>
        <taxon>Culicidae</taxon>
        <taxon>Anophelinae</taxon>
        <taxon>Anopheles</taxon>
    </lineage>
</organism>
<name>A0A182IPL7_ANOAO</name>
<dbReference type="AlphaFoldDB" id="A0A182IPL7"/>
<accession>A0A182IPL7</accession>